<dbReference type="SUPFAM" id="SSF56801">
    <property type="entry name" value="Acetyl-CoA synthetase-like"/>
    <property type="match status" value="1"/>
</dbReference>
<dbReference type="InterPro" id="IPR045851">
    <property type="entry name" value="AMP-bd_C_sf"/>
</dbReference>
<keyword evidence="6" id="KW-1185">Reference proteome</keyword>
<dbReference type="AlphaFoldDB" id="A0A8J3XDD2"/>
<evidence type="ECO:0000313" key="5">
    <source>
        <dbReference type="EMBL" id="GII36950.1"/>
    </source>
</evidence>
<evidence type="ECO:0000313" key="6">
    <source>
        <dbReference type="Proteomes" id="UP000622547"/>
    </source>
</evidence>
<dbReference type="InterPro" id="IPR025110">
    <property type="entry name" value="AMP-bd_C"/>
</dbReference>
<evidence type="ECO:0000256" key="2">
    <source>
        <dbReference type="ARBA" id="ARBA00022598"/>
    </source>
</evidence>
<proteinExistence type="inferred from homology"/>
<dbReference type="Gene3D" id="3.40.50.12780">
    <property type="entry name" value="N-terminal domain of ligase-like"/>
    <property type="match status" value="1"/>
</dbReference>
<dbReference type="FunFam" id="3.30.300.30:FF:000008">
    <property type="entry name" value="2,3-dihydroxybenzoate-AMP ligase"/>
    <property type="match status" value="1"/>
</dbReference>
<comment type="caution">
    <text evidence="5">The sequence shown here is derived from an EMBL/GenBank/DDBJ whole genome shotgun (WGS) entry which is preliminary data.</text>
</comment>
<dbReference type="InterPro" id="IPR020845">
    <property type="entry name" value="AMP-binding_CS"/>
</dbReference>
<dbReference type="PROSITE" id="PS00455">
    <property type="entry name" value="AMP_BINDING"/>
    <property type="match status" value="1"/>
</dbReference>
<dbReference type="RefSeq" id="WP_239116553.1">
    <property type="nucleotide sequence ID" value="NZ_BAABHI010000018.1"/>
</dbReference>
<reference evidence="5 6" key="1">
    <citation type="submission" date="2021-01" db="EMBL/GenBank/DDBJ databases">
        <title>Whole genome shotgun sequence of Planotetraspora phitsanulokensis NBRC 104273.</title>
        <authorList>
            <person name="Komaki H."/>
            <person name="Tamura T."/>
        </authorList>
    </citation>
    <scope>NUCLEOTIDE SEQUENCE [LARGE SCALE GENOMIC DNA]</scope>
    <source>
        <strain evidence="5 6">NBRC 104273</strain>
    </source>
</reference>
<accession>A0A8J3XDD2</accession>
<feature type="domain" description="AMP-binding enzyme C-terminal" evidence="4">
    <location>
        <begin position="471"/>
        <end position="547"/>
    </location>
</feature>
<dbReference type="Gene3D" id="3.30.300.30">
    <property type="match status" value="1"/>
</dbReference>
<dbReference type="InterPro" id="IPR000873">
    <property type="entry name" value="AMP-dep_synth/lig_dom"/>
</dbReference>
<protein>
    <submittedName>
        <fullName evidence="5">AMP-dependent acyl-CoA synthetase</fullName>
    </submittedName>
</protein>
<evidence type="ECO:0000259" key="4">
    <source>
        <dbReference type="Pfam" id="PF13193"/>
    </source>
</evidence>
<name>A0A8J3XDD2_9ACTN</name>
<dbReference type="PANTHER" id="PTHR43201">
    <property type="entry name" value="ACYL-COA SYNTHETASE"/>
    <property type="match status" value="1"/>
</dbReference>
<dbReference type="InterPro" id="IPR042099">
    <property type="entry name" value="ANL_N_sf"/>
</dbReference>
<evidence type="ECO:0000256" key="1">
    <source>
        <dbReference type="ARBA" id="ARBA00006432"/>
    </source>
</evidence>
<gene>
    <name evidence="5" type="ORF">Pph01_19530</name>
</gene>
<dbReference type="Pfam" id="PF00501">
    <property type="entry name" value="AMP-binding"/>
    <property type="match status" value="1"/>
</dbReference>
<dbReference type="GO" id="GO:0006631">
    <property type="term" value="P:fatty acid metabolic process"/>
    <property type="evidence" value="ECO:0007669"/>
    <property type="project" value="TreeGrafter"/>
</dbReference>
<dbReference type="Proteomes" id="UP000622547">
    <property type="component" value="Unassembled WGS sequence"/>
</dbReference>
<comment type="similarity">
    <text evidence="1">Belongs to the ATP-dependent AMP-binding enzyme family.</text>
</comment>
<dbReference type="GO" id="GO:0031956">
    <property type="term" value="F:medium-chain fatty acid-CoA ligase activity"/>
    <property type="evidence" value="ECO:0007669"/>
    <property type="project" value="TreeGrafter"/>
</dbReference>
<dbReference type="PANTHER" id="PTHR43201:SF5">
    <property type="entry name" value="MEDIUM-CHAIN ACYL-COA LIGASE ACSF2, MITOCHONDRIAL"/>
    <property type="match status" value="1"/>
</dbReference>
<dbReference type="Pfam" id="PF13193">
    <property type="entry name" value="AMP-binding_C"/>
    <property type="match status" value="1"/>
</dbReference>
<organism evidence="5 6">
    <name type="scientific">Planotetraspora phitsanulokensis</name>
    <dbReference type="NCBI Taxonomy" id="575192"/>
    <lineage>
        <taxon>Bacteria</taxon>
        <taxon>Bacillati</taxon>
        <taxon>Actinomycetota</taxon>
        <taxon>Actinomycetes</taxon>
        <taxon>Streptosporangiales</taxon>
        <taxon>Streptosporangiaceae</taxon>
        <taxon>Planotetraspora</taxon>
    </lineage>
</organism>
<sequence>MTRGLHAPERVEEYTRLGWWSDETMDGLFRVRVGAEPDRLALVDPRNKGDLLGLPPRRLTWRELESEVNRLAAVLLRHGLGAGDVLGVQLPNTVELVTVYLACWRLGIVVSPLPVQYREHEVTELGALAEFAGFVTVARLGERRPADEVRAALPGLRTVLAYGEELDAELAATDPDEARRLVEDHAAAHSADPNDCVTICWTSGTESTPKGVPRTHYDWLAMSWATVDAPRLTGDDVLLNPFPMVNMAGINGMFLPWLRVGGVLVQHHPFDLPTFLAQIAEERATYTVAPPALLSLLLARADLLAHADISSLRLIGSGSAPLPPSMVKGWQDVHGIGIVNFFGSNEGIALLTDPHDVPDPEQRARYFPRYGAAGVTWSSRISRQVSVRLVDPDTGEEVTEPGRPGELRLKGPTVFAGYLKGERLPDPFDEQGYLRTGDVFVIDGEEGEFLRYVDRAKDLIIRGGMNIAPAEIEGLLSAHPGIADVAVVGYPDEVLGERVCAVVVPKEGAEVTLDDLLEHLRAARIASYKLPERLEVRAVLPRNPVGKILKRELRREIA</sequence>
<feature type="domain" description="AMP-dependent synthetase/ligase" evidence="3">
    <location>
        <begin position="31"/>
        <end position="419"/>
    </location>
</feature>
<keyword evidence="2" id="KW-0436">Ligase</keyword>
<evidence type="ECO:0000259" key="3">
    <source>
        <dbReference type="Pfam" id="PF00501"/>
    </source>
</evidence>
<dbReference type="EMBL" id="BOOP01000007">
    <property type="protein sequence ID" value="GII36950.1"/>
    <property type="molecule type" value="Genomic_DNA"/>
</dbReference>